<dbReference type="Proteomes" id="UP000242814">
    <property type="component" value="Unassembled WGS sequence"/>
</dbReference>
<gene>
    <name evidence="4" type="ORF">ACO22_01542</name>
</gene>
<evidence type="ECO:0000313" key="4">
    <source>
        <dbReference type="EMBL" id="ODH40785.1"/>
    </source>
</evidence>
<dbReference type="InterPro" id="IPR036186">
    <property type="entry name" value="Serpin_sf"/>
</dbReference>
<dbReference type="PROSITE" id="PS00284">
    <property type="entry name" value="SERPIN"/>
    <property type="match status" value="1"/>
</dbReference>
<dbReference type="InterPro" id="IPR042185">
    <property type="entry name" value="Serpin_sf_2"/>
</dbReference>
<feature type="domain" description="Serpin" evidence="3">
    <location>
        <begin position="1"/>
        <end position="366"/>
    </location>
</feature>
<dbReference type="InterPro" id="IPR023795">
    <property type="entry name" value="Serpin_CS"/>
</dbReference>
<dbReference type="VEuPathDB" id="FungiDB:PADG_06035"/>
<comment type="caution">
    <text evidence="4">The sequence shown here is derived from an EMBL/GenBank/DDBJ whole genome shotgun (WGS) entry which is preliminary data.</text>
</comment>
<dbReference type="GO" id="GO:0004867">
    <property type="term" value="F:serine-type endopeptidase inhibitor activity"/>
    <property type="evidence" value="ECO:0007669"/>
    <property type="project" value="InterPro"/>
</dbReference>
<evidence type="ECO:0000313" key="5">
    <source>
        <dbReference type="Proteomes" id="UP000242814"/>
    </source>
</evidence>
<comment type="similarity">
    <text evidence="1 2">Belongs to the serpin family.</text>
</comment>
<dbReference type="InterPro" id="IPR000215">
    <property type="entry name" value="Serpin_fam"/>
</dbReference>
<dbReference type="InterPro" id="IPR042178">
    <property type="entry name" value="Serpin_sf_1"/>
</dbReference>
<dbReference type="AlphaFoldDB" id="A0A1D2JLE5"/>
<dbReference type="Pfam" id="PF00079">
    <property type="entry name" value="Serpin"/>
    <property type="match status" value="1"/>
</dbReference>
<dbReference type="PANTHER" id="PTHR11461:SF211">
    <property type="entry name" value="GH10112P-RELATED"/>
    <property type="match status" value="1"/>
</dbReference>
<organism evidence="4 5">
    <name type="scientific">Paracoccidioides brasiliensis</name>
    <dbReference type="NCBI Taxonomy" id="121759"/>
    <lineage>
        <taxon>Eukaryota</taxon>
        <taxon>Fungi</taxon>
        <taxon>Dikarya</taxon>
        <taxon>Ascomycota</taxon>
        <taxon>Pezizomycotina</taxon>
        <taxon>Eurotiomycetes</taxon>
        <taxon>Eurotiomycetidae</taxon>
        <taxon>Onygenales</taxon>
        <taxon>Ajellomycetaceae</taxon>
        <taxon>Paracoccidioides</taxon>
    </lineage>
</organism>
<evidence type="ECO:0000259" key="3">
    <source>
        <dbReference type="SMART" id="SM00093"/>
    </source>
</evidence>
<dbReference type="SMART" id="SM00093">
    <property type="entry name" value="SERPIN"/>
    <property type="match status" value="1"/>
</dbReference>
<reference evidence="4 5" key="1">
    <citation type="submission" date="2016-06" db="EMBL/GenBank/DDBJ databases">
        <authorList>
            <person name="Kjaerup R.B."/>
            <person name="Dalgaard T.S."/>
            <person name="Juul-Madsen H.R."/>
        </authorList>
    </citation>
    <scope>NUCLEOTIDE SEQUENCE [LARGE SCALE GENOMIC DNA]</scope>
    <source>
        <strain evidence="4 5">Pb300</strain>
    </source>
</reference>
<dbReference type="InterPro" id="IPR023796">
    <property type="entry name" value="Serpin_dom"/>
</dbReference>
<sequence>MAAAGSQGLNLDAFSRVLGFNTSEVSVYGAIKDIVQLDEYCKPNPRSTPVAAAAAAAAAAATAGSDIELDISSSIWYGKSFLIEPIWAGAMSTVFKATLAPQYARAMNLWVHEKSRGEIAGLVAEEEISDVDIKLVTSLYFKAKWAVPFERSNTRVDRFRGFGSDHTDSWAGGMPCHMMHRTSEILYWEDNIAQMSDASPTWNAAIILPKTPGAGSVLAILAPFSASPSTLRSLLVTSHSDTASGQPWSLKPTFLHLSLPRFTLKQSTDISEPFFNLGLRPICRPSADFAPISRSQPAYVTNIKHDLFVEVNEEGTEVAAVTSLGVFGGAASAMRVPVAMRVDRPFLFVVFDAGTGVVLCSSVVSEVGKGE</sequence>
<evidence type="ECO:0000256" key="2">
    <source>
        <dbReference type="RuleBase" id="RU000411"/>
    </source>
</evidence>
<dbReference type="PANTHER" id="PTHR11461">
    <property type="entry name" value="SERINE PROTEASE INHIBITOR, SERPIN"/>
    <property type="match status" value="1"/>
</dbReference>
<evidence type="ECO:0000256" key="1">
    <source>
        <dbReference type="ARBA" id="ARBA00009500"/>
    </source>
</evidence>
<dbReference type="Gene3D" id="2.30.39.10">
    <property type="entry name" value="Alpha-1-antitrypsin, domain 1"/>
    <property type="match status" value="1"/>
</dbReference>
<dbReference type="SUPFAM" id="SSF56574">
    <property type="entry name" value="Serpins"/>
    <property type="match status" value="1"/>
</dbReference>
<dbReference type="EMBL" id="LZYO01000038">
    <property type="protein sequence ID" value="ODH40785.1"/>
    <property type="molecule type" value="Genomic_DNA"/>
</dbReference>
<proteinExistence type="inferred from homology"/>
<accession>A0A1D2JLE5</accession>
<dbReference type="VEuPathDB" id="FungiDB:PABG_12207"/>
<dbReference type="Gene3D" id="3.30.497.10">
    <property type="entry name" value="Antithrombin, subunit I, domain 2"/>
    <property type="match status" value="1"/>
</dbReference>
<dbReference type="VEuPathDB" id="FungiDB:PABG_12208"/>
<protein>
    <recommendedName>
        <fullName evidence="3">Serpin domain-containing protein</fullName>
    </recommendedName>
</protein>
<name>A0A1D2JLE5_PARBR</name>